<reference evidence="3 4" key="1">
    <citation type="journal article" date="2018" name="PLoS ONE">
        <title>The draft genome of Kipferlia bialata reveals reductive genome evolution in fornicate parasites.</title>
        <authorList>
            <person name="Tanifuji G."/>
            <person name="Takabayashi S."/>
            <person name="Kume K."/>
            <person name="Takagi M."/>
            <person name="Nakayama T."/>
            <person name="Kamikawa R."/>
            <person name="Inagaki Y."/>
            <person name="Hashimoto T."/>
        </authorList>
    </citation>
    <scope>NUCLEOTIDE SEQUENCE [LARGE SCALE GENOMIC DNA]</scope>
    <source>
        <strain evidence="3">NY0173</strain>
    </source>
</reference>
<keyword evidence="1" id="KW-0472">Membrane</keyword>
<keyword evidence="1" id="KW-0812">Transmembrane</keyword>
<sequence>MVHRVMLKLTLWTAGVLGVGLLILAPNDQRISTFLTGVYADGGLLKVWADFTHAPLVLMAWGCVIPVGVMYLMGTIPSWRRRVCARYPRLGSLLTLGLTRWWGVICTVAGISVLGLVIGTKLFFARARPRDMWDFAFTNAFAHGNLSVKGGLDGGSFVSGHTSSVACLSVVPSAMRHSGRGYSTRAVAVAYGVVLTLTFGMALGRVLIAAHWPTDTLCAAVSNFLLAEWMCHYASTAMGTSGKGYSALTILQDRDCTEAPPALSNPDTDTASPLTSATSPTSSLICGTDDAKDGHDTLFRQCGFVTYALLISLGALALAFGGSLGEVVLFGPDYLAYHGYTPSDHSSEMYHIPRVIGLVGSMACAYMAYRLWWVVAPHSLYVSGRSKSQQAGLAR</sequence>
<dbReference type="Gene3D" id="1.20.144.10">
    <property type="entry name" value="Phosphatidic acid phosphatase type 2/haloperoxidase"/>
    <property type="match status" value="1"/>
</dbReference>
<feature type="transmembrane region" description="Helical" evidence="1">
    <location>
        <begin position="7"/>
        <end position="25"/>
    </location>
</feature>
<dbReference type="Pfam" id="PF01569">
    <property type="entry name" value="PAP2"/>
    <property type="match status" value="1"/>
</dbReference>
<feature type="transmembrane region" description="Helical" evidence="1">
    <location>
        <begin position="352"/>
        <end position="372"/>
    </location>
</feature>
<dbReference type="Proteomes" id="UP000265618">
    <property type="component" value="Unassembled WGS sequence"/>
</dbReference>
<feature type="transmembrane region" description="Helical" evidence="1">
    <location>
        <begin position="304"/>
        <end position="331"/>
    </location>
</feature>
<feature type="domain" description="Phosphatidic acid phosphatase type 2/haloperoxidase" evidence="2">
    <location>
        <begin position="112"/>
        <end position="234"/>
    </location>
</feature>
<dbReference type="InterPro" id="IPR000326">
    <property type="entry name" value="PAP2/HPO"/>
</dbReference>
<evidence type="ECO:0000259" key="2">
    <source>
        <dbReference type="Pfam" id="PF01569"/>
    </source>
</evidence>
<dbReference type="SUPFAM" id="SSF48317">
    <property type="entry name" value="Acid phosphatase/Vanadium-dependent haloperoxidase"/>
    <property type="match status" value="1"/>
</dbReference>
<evidence type="ECO:0000313" key="4">
    <source>
        <dbReference type="Proteomes" id="UP000265618"/>
    </source>
</evidence>
<feature type="transmembrane region" description="Helical" evidence="1">
    <location>
        <begin position="99"/>
        <end position="124"/>
    </location>
</feature>
<proteinExistence type="predicted"/>
<feature type="transmembrane region" description="Helical" evidence="1">
    <location>
        <begin position="186"/>
        <end position="208"/>
    </location>
</feature>
<protein>
    <recommendedName>
        <fullName evidence="2">Phosphatidic acid phosphatase type 2/haloperoxidase domain-containing protein</fullName>
    </recommendedName>
</protein>
<comment type="caution">
    <text evidence="3">The sequence shown here is derived from an EMBL/GenBank/DDBJ whole genome shotgun (WGS) entry which is preliminary data.</text>
</comment>
<dbReference type="AlphaFoldDB" id="A0A9K3CZL2"/>
<organism evidence="3 4">
    <name type="scientific">Kipferlia bialata</name>
    <dbReference type="NCBI Taxonomy" id="797122"/>
    <lineage>
        <taxon>Eukaryota</taxon>
        <taxon>Metamonada</taxon>
        <taxon>Carpediemonas-like organisms</taxon>
        <taxon>Kipferlia</taxon>
    </lineage>
</organism>
<feature type="transmembrane region" description="Helical" evidence="1">
    <location>
        <begin position="56"/>
        <end position="79"/>
    </location>
</feature>
<evidence type="ECO:0000256" key="1">
    <source>
        <dbReference type="SAM" id="Phobius"/>
    </source>
</evidence>
<gene>
    <name evidence="3" type="ORF">KIPB_008190</name>
</gene>
<name>A0A9K3CZL2_9EUKA</name>
<dbReference type="CDD" id="cd01610">
    <property type="entry name" value="PAP2_like"/>
    <property type="match status" value="1"/>
</dbReference>
<accession>A0A9K3CZL2</accession>
<dbReference type="EMBL" id="BDIP01002473">
    <property type="protein sequence ID" value="GIQ86349.1"/>
    <property type="molecule type" value="Genomic_DNA"/>
</dbReference>
<evidence type="ECO:0000313" key="3">
    <source>
        <dbReference type="EMBL" id="GIQ86349.1"/>
    </source>
</evidence>
<keyword evidence="4" id="KW-1185">Reference proteome</keyword>
<keyword evidence="1" id="KW-1133">Transmembrane helix</keyword>
<dbReference type="InterPro" id="IPR036938">
    <property type="entry name" value="PAP2/HPO_sf"/>
</dbReference>